<comment type="subcellular location">
    <subcellularLocation>
        <location evidence="3">Mitochondrion inner membrane</location>
        <topology evidence="3">Peripheral membrane protein</topology>
    </subcellularLocation>
    <subcellularLocation>
        <location evidence="2">Mitochondrion intermembrane space</location>
    </subcellularLocation>
</comment>
<accession>A0A835SVS1</accession>
<keyword evidence="8" id="KW-0999">Mitochondrion inner membrane</keyword>
<comment type="caution">
    <text evidence="13">The sequence shown here is derived from an EMBL/GenBank/DDBJ whole genome shotgun (WGS) entry which is preliminary data.</text>
</comment>
<keyword evidence="11" id="KW-0472">Membrane</keyword>
<evidence type="ECO:0000256" key="12">
    <source>
        <dbReference type="ARBA" id="ARBA00023157"/>
    </source>
</evidence>
<keyword evidence="14" id="KW-1185">Reference proteome</keyword>
<comment type="similarity">
    <text evidence="4">Belongs to the complex I NDUFB7 subunit family.</text>
</comment>
<evidence type="ECO:0000256" key="4">
    <source>
        <dbReference type="ARBA" id="ARBA00008006"/>
    </source>
</evidence>
<dbReference type="InterPro" id="IPR008698">
    <property type="entry name" value="NDUB7"/>
</dbReference>
<evidence type="ECO:0000313" key="14">
    <source>
        <dbReference type="Proteomes" id="UP000613740"/>
    </source>
</evidence>
<dbReference type="PROSITE" id="PS51808">
    <property type="entry name" value="CHCH"/>
    <property type="match status" value="1"/>
</dbReference>
<evidence type="ECO:0000256" key="8">
    <source>
        <dbReference type="ARBA" id="ARBA00022792"/>
    </source>
</evidence>
<keyword evidence="9" id="KW-0249">Electron transport</keyword>
<dbReference type="Pfam" id="PF05676">
    <property type="entry name" value="NDUF_B7"/>
    <property type="match status" value="1"/>
</dbReference>
<dbReference type="GO" id="GO:0005758">
    <property type="term" value="C:mitochondrial intermembrane space"/>
    <property type="evidence" value="ECO:0007669"/>
    <property type="project" value="UniProtKB-SubCell"/>
</dbReference>
<name>A0A835SVS1_9CHLO</name>
<evidence type="ECO:0000256" key="9">
    <source>
        <dbReference type="ARBA" id="ARBA00022982"/>
    </source>
</evidence>
<sequence length="86" mass="10292">MADRFLPPPMKATQEQMDAADVPYHYRDYCAHMYIDYKECRLTSGFSWRTKCAHELHAYNKCEYKEFKRRVAIAIEEKRRRGLIAA</sequence>
<keyword evidence="12" id="KW-1015">Disulfide bond</keyword>
<dbReference type="GO" id="GO:0005743">
    <property type="term" value="C:mitochondrial inner membrane"/>
    <property type="evidence" value="ECO:0007669"/>
    <property type="project" value="UniProtKB-SubCell"/>
</dbReference>
<dbReference type="PANTHER" id="PTHR20900:SF0">
    <property type="entry name" value="NADH DEHYDROGENASE [UBIQUINONE] 1 BETA SUBCOMPLEX SUBUNIT 7"/>
    <property type="match status" value="1"/>
</dbReference>
<evidence type="ECO:0000256" key="11">
    <source>
        <dbReference type="ARBA" id="ARBA00023136"/>
    </source>
</evidence>
<comment type="function">
    <text evidence="1">Accessory subunit of the mitochondrial membrane respiratory chain NADH dehydrogenase (Complex I), that is believed not to be involved in catalysis. Complex I functions in the transfer of electrons from NADH to the respiratory chain. The immediate electron acceptor for the enzyme is believed to be ubiquinone.</text>
</comment>
<organism evidence="13 14">
    <name type="scientific">Chlamydomonas schloesseri</name>
    <dbReference type="NCBI Taxonomy" id="2026947"/>
    <lineage>
        <taxon>Eukaryota</taxon>
        <taxon>Viridiplantae</taxon>
        <taxon>Chlorophyta</taxon>
        <taxon>core chlorophytes</taxon>
        <taxon>Chlorophyceae</taxon>
        <taxon>CS clade</taxon>
        <taxon>Chlamydomonadales</taxon>
        <taxon>Chlamydomonadaceae</taxon>
        <taxon>Chlamydomonas</taxon>
    </lineage>
</organism>
<dbReference type="OrthoDB" id="268414at2759"/>
<reference evidence="13" key="1">
    <citation type="journal article" date="2020" name="bioRxiv">
        <title>Comparative genomics of Chlamydomonas.</title>
        <authorList>
            <person name="Craig R.J."/>
            <person name="Hasan A.R."/>
            <person name="Ness R.W."/>
            <person name="Keightley P.D."/>
        </authorList>
    </citation>
    <scope>NUCLEOTIDE SEQUENCE</scope>
    <source>
        <strain evidence="13">CCAP 11/173</strain>
    </source>
</reference>
<evidence type="ECO:0000256" key="3">
    <source>
        <dbReference type="ARBA" id="ARBA00004637"/>
    </source>
</evidence>
<gene>
    <name evidence="13" type="ORF">HYH02_012993</name>
</gene>
<evidence type="ECO:0000256" key="1">
    <source>
        <dbReference type="ARBA" id="ARBA00003195"/>
    </source>
</evidence>
<keyword evidence="6" id="KW-0813">Transport</keyword>
<evidence type="ECO:0000256" key="6">
    <source>
        <dbReference type="ARBA" id="ARBA00022448"/>
    </source>
</evidence>
<evidence type="ECO:0000313" key="13">
    <source>
        <dbReference type="EMBL" id="KAG2432422.1"/>
    </source>
</evidence>
<dbReference type="EMBL" id="JAEHOD010000067">
    <property type="protein sequence ID" value="KAG2432422.1"/>
    <property type="molecule type" value="Genomic_DNA"/>
</dbReference>
<dbReference type="Proteomes" id="UP000613740">
    <property type="component" value="Unassembled WGS sequence"/>
</dbReference>
<dbReference type="AlphaFoldDB" id="A0A835SVS1"/>
<keyword evidence="10" id="KW-0496">Mitochondrion</keyword>
<keyword evidence="7" id="KW-0679">Respiratory chain</keyword>
<protein>
    <recommendedName>
        <fullName evidence="5">NADH dehydrogenase [ubiquinone] 1 beta subcomplex subunit 7</fullName>
    </recommendedName>
</protein>
<evidence type="ECO:0000256" key="2">
    <source>
        <dbReference type="ARBA" id="ARBA00004569"/>
    </source>
</evidence>
<evidence type="ECO:0000256" key="7">
    <source>
        <dbReference type="ARBA" id="ARBA00022660"/>
    </source>
</evidence>
<dbReference type="PANTHER" id="PTHR20900">
    <property type="entry name" value="NADH:UBIQUINONE OXIDOREDUCTASE B18-LIKE SUBUNIT"/>
    <property type="match status" value="1"/>
</dbReference>
<evidence type="ECO:0000256" key="5">
    <source>
        <dbReference type="ARBA" id="ARBA00018677"/>
    </source>
</evidence>
<evidence type="ECO:0000256" key="10">
    <source>
        <dbReference type="ARBA" id="ARBA00023128"/>
    </source>
</evidence>
<proteinExistence type="inferred from homology"/>